<dbReference type="Gene3D" id="2.30.40.10">
    <property type="entry name" value="Urease, subunit C, domain 1"/>
    <property type="match status" value="1"/>
</dbReference>
<evidence type="ECO:0000313" key="2">
    <source>
        <dbReference type="EMBL" id="KAB8071287.1"/>
    </source>
</evidence>
<dbReference type="InterPro" id="IPR006680">
    <property type="entry name" value="Amidohydro-rel"/>
</dbReference>
<dbReference type="Proteomes" id="UP000326565">
    <property type="component" value="Unassembled WGS sequence"/>
</dbReference>
<protein>
    <recommendedName>
        <fullName evidence="1">Amidohydrolase-related domain-containing protein</fullName>
    </recommendedName>
</protein>
<dbReference type="PANTHER" id="PTHR43794">
    <property type="entry name" value="AMINOHYDROLASE SSNA-RELATED"/>
    <property type="match status" value="1"/>
</dbReference>
<feature type="domain" description="Amidohydrolase-related" evidence="1">
    <location>
        <begin position="288"/>
        <end position="363"/>
    </location>
</feature>
<dbReference type="InterPro" id="IPR032466">
    <property type="entry name" value="Metal_Hydrolase"/>
</dbReference>
<dbReference type="SUPFAM" id="SSF51338">
    <property type="entry name" value="Composite domain of metallo-dependent hydrolases"/>
    <property type="match status" value="1"/>
</dbReference>
<sequence>MSDSYVLIKGAMVIPMEGTGRESGDLPLPSNRNVVTIDAKNCLITPGISCGASLLIVFGYYCHLRNVYGSLYTPDDVYFANYAAALSLLNNGVTTVLDYCHVINSPAHADAAVKGLKDAAIRGTFCYGFYQNPKVPGDHSSIATDTFGPAAQVDNALRVRHEHFPSNDITSLLLTFGAALNDPPMQSRERTLGELSIARKLGSRLTTVHASVVSHGASKPEVVQNFADARLMGPELLAVVRNSGAGIVGTPDTELQMGMGYPVVWKATDMGCRACLGLDITSNQERDVHRKTADVLRMAILGGAEVMQMESLIGSIIPGKKADLVIFHCDDIDTVPVVDPIGTVVFHASTKNIDTVIINGRIVKRDGELVGVDWRSLQDQIISRPNG</sequence>
<reference evidence="2 3" key="1">
    <citation type="submission" date="2019-04" db="EMBL/GenBank/DDBJ databases">
        <title>Friends and foes A comparative genomics study of 23 Aspergillus species from section Flavi.</title>
        <authorList>
            <consortium name="DOE Joint Genome Institute"/>
            <person name="Kjaerbolling I."/>
            <person name="Vesth T."/>
            <person name="Frisvad J.C."/>
            <person name="Nybo J.L."/>
            <person name="Theobald S."/>
            <person name="Kildgaard S."/>
            <person name="Isbrandt T."/>
            <person name="Kuo A."/>
            <person name="Sato A."/>
            <person name="Lyhne E.K."/>
            <person name="Kogle M.E."/>
            <person name="Wiebenga A."/>
            <person name="Kun R.S."/>
            <person name="Lubbers R.J."/>
            <person name="Makela M.R."/>
            <person name="Barry K."/>
            <person name="Chovatia M."/>
            <person name="Clum A."/>
            <person name="Daum C."/>
            <person name="Haridas S."/>
            <person name="He G."/>
            <person name="LaButti K."/>
            <person name="Lipzen A."/>
            <person name="Mondo S."/>
            <person name="Riley R."/>
            <person name="Salamov A."/>
            <person name="Simmons B.A."/>
            <person name="Magnuson J.K."/>
            <person name="Henrissat B."/>
            <person name="Mortensen U.H."/>
            <person name="Larsen T.O."/>
            <person name="Devries R.P."/>
            <person name="Grigoriev I.V."/>
            <person name="Machida M."/>
            <person name="Baker S.E."/>
            <person name="Andersen M.R."/>
        </authorList>
    </citation>
    <scope>NUCLEOTIDE SEQUENCE [LARGE SCALE GENOMIC DNA]</scope>
    <source>
        <strain evidence="2 3">CBS 151.66</strain>
    </source>
</reference>
<proteinExistence type="predicted"/>
<dbReference type="InterPro" id="IPR011059">
    <property type="entry name" value="Metal-dep_hydrolase_composite"/>
</dbReference>
<dbReference type="AlphaFoldDB" id="A0A5N5WU92"/>
<dbReference type="OrthoDB" id="194468at2759"/>
<dbReference type="GO" id="GO:0016810">
    <property type="term" value="F:hydrolase activity, acting on carbon-nitrogen (but not peptide) bonds"/>
    <property type="evidence" value="ECO:0007669"/>
    <property type="project" value="InterPro"/>
</dbReference>
<evidence type="ECO:0000259" key="1">
    <source>
        <dbReference type="Pfam" id="PF01979"/>
    </source>
</evidence>
<organism evidence="2 3">
    <name type="scientific">Aspergillus leporis</name>
    <dbReference type="NCBI Taxonomy" id="41062"/>
    <lineage>
        <taxon>Eukaryota</taxon>
        <taxon>Fungi</taxon>
        <taxon>Dikarya</taxon>
        <taxon>Ascomycota</taxon>
        <taxon>Pezizomycotina</taxon>
        <taxon>Eurotiomycetes</taxon>
        <taxon>Eurotiomycetidae</taxon>
        <taxon>Eurotiales</taxon>
        <taxon>Aspergillaceae</taxon>
        <taxon>Aspergillus</taxon>
        <taxon>Aspergillus subgen. Circumdati</taxon>
    </lineage>
</organism>
<dbReference type="EMBL" id="ML732277">
    <property type="protein sequence ID" value="KAB8071287.1"/>
    <property type="molecule type" value="Genomic_DNA"/>
</dbReference>
<evidence type="ECO:0000313" key="3">
    <source>
        <dbReference type="Proteomes" id="UP000326565"/>
    </source>
</evidence>
<accession>A0A5N5WU92</accession>
<dbReference type="Gene3D" id="3.20.20.140">
    <property type="entry name" value="Metal-dependent hydrolases"/>
    <property type="match status" value="1"/>
</dbReference>
<dbReference type="InterPro" id="IPR050287">
    <property type="entry name" value="MTA/SAH_deaminase"/>
</dbReference>
<gene>
    <name evidence="2" type="ORF">BDV29DRAFT_197490</name>
</gene>
<name>A0A5N5WU92_9EURO</name>
<keyword evidence="3" id="KW-1185">Reference proteome</keyword>
<dbReference type="Pfam" id="PF01979">
    <property type="entry name" value="Amidohydro_1"/>
    <property type="match status" value="1"/>
</dbReference>
<dbReference type="PANTHER" id="PTHR43794:SF5">
    <property type="entry name" value="CHLOROHYDROLASE FAMILY PROTEIN"/>
    <property type="match status" value="1"/>
</dbReference>
<dbReference type="SUPFAM" id="SSF51556">
    <property type="entry name" value="Metallo-dependent hydrolases"/>
    <property type="match status" value="1"/>
</dbReference>